<evidence type="ECO:0000256" key="7">
    <source>
        <dbReference type="ARBA" id="ARBA00022840"/>
    </source>
</evidence>
<evidence type="ECO:0000256" key="4">
    <source>
        <dbReference type="ARBA" id="ARBA00022741"/>
    </source>
</evidence>
<dbReference type="GO" id="GO:0005829">
    <property type="term" value="C:cytosol"/>
    <property type="evidence" value="ECO:0007669"/>
    <property type="project" value="TreeGrafter"/>
</dbReference>
<dbReference type="GO" id="GO:0003677">
    <property type="term" value="F:DNA binding"/>
    <property type="evidence" value="ECO:0007669"/>
    <property type="project" value="UniProtKB-UniRule"/>
</dbReference>
<dbReference type="PROSITE" id="PS51199">
    <property type="entry name" value="SF4_HELICASE"/>
    <property type="match status" value="1"/>
</dbReference>
<keyword evidence="3 12" id="KW-0235">DNA replication</keyword>
<name>A0A241XEB9_PSEAI</name>
<accession>A0A241XEB9</accession>
<evidence type="ECO:0000256" key="5">
    <source>
        <dbReference type="ARBA" id="ARBA00022801"/>
    </source>
</evidence>
<dbReference type="GO" id="GO:0006269">
    <property type="term" value="P:DNA replication, synthesis of primer"/>
    <property type="evidence" value="ECO:0007669"/>
    <property type="project" value="UniProtKB-UniRule"/>
</dbReference>
<evidence type="ECO:0000256" key="1">
    <source>
        <dbReference type="ARBA" id="ARBA00008428"/>
    </source>
</evidence>
<dbReference type="GO" id="GO:0005524">
    <property type="term" value="F:ATP binding"/>
    <property type="evidence" value="ECO:0007669"/>
    <property type="project" value="UniProtKB-UniRule"/>
</dbReference>
<evidence type="ECO:0000256" key="2">
    <source>
        <dbReference type="ARBA" id="ARBA00022515"/>
    </source>
</evidence>
<reference evidence="14 15" key="1">
    <citation type="submission" date="2017-05" db="EMBL/GenBank/DDBJ databases">
        <authorList>
            <person name="Song R."/>
            <person name="Chenine A.L."/>
            <person name="Ruprecht R.M."/>
        </authorList>
    </citation>
    <scope>NUCLEOTIDE SEQUENCE [LARGE SCALE GENOMIC DNA]</scope>
    <source>
        <strain evidence="14 15">S567_C10_BS</strain>
    </source>
</reference>
<comment type="similarity">
    <text evidence="1 12">Belongs to the helicase family. DnaB subfamily.</text>
</comment>
<keyword evidence="5 12" id="KW-0378">Hydrolase</keyword>
<comment type="function">
    <text evidence="12">The main replicative DNA helicase, it participates in initiation and elongation during chromosome replication. Travels ahead of the DNA replisome, separating dsDNA into templates for DNA synthesis. A processive ATP-dependent 5'-3' DNA helicase it has DNA-dependent ATPase activity.</text>
</comment>
<evidence type="ECO:0000256" key="6">
    <source>
        <dbReference type="ARBA" id="ARBA00022806"/>
    </source>
</evidence>
<dbReference type="PANTHER" id="PTHR30153:SF2">
    <property type="entry name" value="REPLICATIVE DNA HELICASE"/>
    <property type="match status" value="1"/>
</dbReference>
<dbReference type="InterPro" id="IPR027417">
    <property type="entry name" value="P-loop_NTPase"/>
</dbReference>
<organism evidence="14 15">
    <name type="scientific">Pseudomonas aeruginosa</name>
    <dbReference type="NCBI Taxonomy" id="287"/>
    <lineage>
        <taxon>Bacteria</taxon>
        <taxon>Pseudomonadati</taxon>
        <taxon>Pseudomonadota</taxon>
        <taxon>Gammaproteobacteria</taxon>
        <taxon>Pseudomonadales</taxon>
        <taxon>Pseudomonadaceae</taxon>
        <taxon>Pseudomonas</taxon>
    </lineage>
</organism>
<dbReference type="InterPro" id="IPR007694">
    <property type="entry name" value="DNA_helicase_DnaB-like_C"/>
</dbReference>
<dbReference type="Proteomes" id="UP000194857">
    <property type="component" value="Unassembled WGS sequence"/>
</dbReference>
<keyword evidence="2 12" id="KW-0639">Primosome</keyword>
<keyword evidence="4 12" id="KW-0547">Nucleotide-binding</keyword>
<keyword evidence="9" id="KW-0413">Isomerase</keyword>
<dbReference type="AlphaFoldDB" id="A0A241XEB9"/>
<dbReference type="InterPro" id="IPR016136">
    <property type="entry name" value="DNA_helicase_N/primase_C"/>
</dbReference>
<comment type="catalytic activity">
    <reaction evidence="10 12">
        <text>ATP + H2O = ADP + phosphate + H(+)</text>
        <dbReference type="Rhea" id="RHEA:13065"/>
        <dbReference type="ChEBI" id="CHEBI:15377"/>
        <dbReference type="ChEBI" id="CHEBI:15378"/>
        <dbReference type="ChEBI" id="CHEBI:30616"/>
        <dbReference type="ChEBI" id="CHEBI:43474"/>
        <dbReference type="ChEBI" id="CHEBI:456216"/>
        <dbReference type="EC" id="5.6.2.3"/>
    </reaction>
</comment>
<dbReference type="InterPro" id="IPR036185">
    <property type="entry name" value="DNA_heli_DnaB-like_N_sf"/>
</dbReference>
<dbReference type="Pfam" id="PF00772">
    <property type="entry name" value="DnaB"/>
    <property type="match status" value="1"/>
</dbReference>
<evidence type="ECO:0000256" key="3">
    <source>
        <dbReference type="ARBA" id="ARBA00022705"/>
    </source>
</evidence>
<proteinExistence type="inferred from homology"/>
<evidence type="ECO:0000256" key="12">
    <source>
        <dbReference type="RuleBase" id="RU362085"/>
    </source>
</evidence>
<dbReference type="NCBIfam" id="TIGR00665">
    <property type="entry name" value="DnaB"/>
    <property type="match status" value="1"/>
</dbReference>
<dbReference type="EMBL" id="NFFZ01000056">
    <property type="protein sequence ID" value="OTI53853.1"/>
    <property type="molecule type" value="Genomic_DNA"/>
</dbReference>
<dbReference type="PANTHER" id="PTHR30153">
    <property type="entry name" value="REPLICATIVE DNA HELICASE DNAB"/>
    <property type="match status" value="1"/>
</dbReference>
<dbReference type="GO" id="GO:0016887">
    <property type="term" value="F:ATP hydrolysis activity"/>
    <property type="evidence" value="ECO:0007669"/>
    <property type="project" value="RHEA"/>
</dbReference>
<feature type="domain" description="SF4 helicase" evidence="13">
    <location>
        <begin position="172"/>
        <end position="436"/>
    </location>
</feature>
<evidence type="ECO:0000313" key="14">
    <source>
        <dbReference type="EMBL" id="OTI53853.1"/>
    </source>
</evidence>
<evidence type="ECO:0000313" key="15">
    <source>
        <dbReference type="Proteomes" id="UP000194857"/>
    </source>
</evidence>
<dbReference type="Gene3D" id="3.40.50.300">
    <property type="entry name" value="P-loop containing nucleotide triphosphate hydrolases"/>
    <property type="match status" value="1"/>
</dbReference>
<evidence type="ECO:0000256" key="10">
    <source>
        <dbReference type="ARBA" id="ARBA00048954"/>
    </source>
</evidence>
<keyword evidence="6 12" id="KW-0347">Helicase</keyword>
<keyword evidence="7 12" id="KW-0067">ATP-binding</keyword>
<protein>
    <recommendedName>
        <fullName evidence="11 12">Replicative DNA helicase</fullName>
        <ecNumber evidence="11 12">5.6.2.3</ecNumber>
    </recommendedName>
</protein>
<dbReference type="CDD" id="cd00984">
    <property type="entry name" value="DnaB_C"/>
    <property type="match status" value="1"/>
</dbReference>
<evidence type="ECO:0000256" key="9">
    <source>
        <dbReference type="ARBA" id="ARBA00023235"/>
    </source>
</evidence>
<dbReference type="Pfam" id="PF03796">
    <property type="entry name" value="DnaB_C"/>
    <property type="match status" value="1"/>
</dbReference>
<sequence>MRDPYSLEAEHGVLGAMMQRPELIDVLADELTPESFYFADNAEVFRAIMAVRSANKAVDFLTVAEQLGALPSETPALAYCCEIVKNTPSIASASTYARIVHERAVDRALHVAAQDISEIASSNQETAEKVSAAHAAIMAVDAGETSVDVQKASDVLASQVEVWQHRHDRYQSGQTLMGISSGLTDLDAKIGGFLPSQLIVVAGRPAMGKTTFAMSCSIHAALKERKSVLALSLEMSNGQLIDRAVASVGKIPLSMIRNGTACEEYGTELGAASRAISMSNLYLADKPALNTIGRVRAMARRHKMRYGLDMLMVDYLQLMDGEGESRVNVISSISRGFKLLAGELGVPVILLSQLSRKCEERPNKRPIQSDLRESGAIEQDADIILFVYRDEVYNEHTEFKGVAEIIIAKGREVETGTVRAAFLGQYNRFENLSAEWRPDEVVRPQKVTRLSDRYGSKGADK</sequence>
<evidence type="ECO:0000256" key="11">
    <source>
        <dbReference type="NCBIfam" id="TIGR00665"/>
    </source>
</evidence>
<dbReference type="SUPFAM" id="SSF48024">
    <property type="entry name" value="N-terminal domain of DnaB helicase"/>
    <property type="match status" value="1"/>
</dbReference>
<comment type="caution">
    <text evidence="14">The sequence shown here is derived from an EMBL/GenBank/DDBJ whole genome shotgun (WGS) entry which is preliminary data.</text>
</comment>
<dbReference type="GO" id="GO:1990077">
    <property type="term" value="C:primosome complex"/>
    <property type="evidence" value="ECO:0007669"/>
    <property type="project" value="UniProtKB-UniRule"/>
</dbReference>
<dbReference type="SUPFAM" id="SSF52540">
    <property type="entry name" value="P-loop containing nucleoside triphosphate hydrolases"/>
    <property type="match status" value="1"/>
</dbReference>
<evidence type="ECO:0000259" key="13">
    <source>
        <dbReference type="PROSITE" id="PS51199"/>
    </source>
</evidence>
<evidence type="ECO:0000256" key="8">
    <source>
        <dbReference type="ARBA" id="ARBA00023125"/>
    </source>
</evidence>
<gene>
    <name evidence="14" type="ORF">CAZ10_37765</name>
</gene>
<dbReference type="Gene3D" id="1.10.860.10">
    <property type="entry name" value="DNAb Helicase, Chain A"/>
    <property type="match status" value="1"/>
</dbReference>
<dbReference type="InterPro" id="IPR007692">
    <property type="entry name" value="DNA_helicase_DnaB"/>
</dbReference>
<dbReference type="EC" id="5.6.2.3" evidence="11 12"/>
<dbReference type="InterPro" id="IPR007693">
    <property type="entry name" value="DNA_helicase_DnaB-like_N"/>
</dbReference>
<dbReference type="RefSeq" id="WP_086250894.1">
    <property type="nucleotide sequence ID" value="NZ_NFFZ01000056.1"/>
</dbReference>
<dbReference type="GO" id="GO:0043139">
    <property type="term" value="F:5'-3' DNA helicase activity"/>
    <property type="evidence" value="ECO:0007669"/>
    <property type="project" value="UniProtKB-EC"/>
</dbReference>
<keyword evidence="8 12" id="KW-0238">DNA-binding</keyword>